<sequence>MNPQVNPVLFTFKPESPHMLIHENLARSHTREAERVARERHLVRRLSAARRWSSLARWVQRRADRAVADL</sequence>
<gene>
    <name evidence="1" type="ORF">BJP25_04525</name>
</gene>
<dbReference type="STRING" id="1193682.BJP25_04525"/>
<dbReference type="RefSeq" id="WP_075978432.1">
    <property type="nucleotide sequence ID" value="NZ_MKQR01000028.1"/>
</dbReference>
<keyword evidence="2" id="KW-1185">Reference proteome</keyword>
<dbReference type="AlphaFoldDB" id="A0A1Q9LDY7"/>
<accession>A0A1Q9LDY7</accession>
<dbReference type="Proteomes" id="UP000186040">
    <property type="component" value="Unassembled WGS sequence"/>
</dbReference>
<proteinExistence type="predicted"/>
<evidence type="ECO:0000313" key="1">
    <source>
        <dbReference type="EMBL" id="OLR90226.1"/>
    </source>
</evidence>
<dbReference type="OrthoDB" id="3638667at2"/>
<dbReference type="EMBL" id="MKQR01000028">
    <property type="protein sequence ID" value="OLR90226.1"/>
    <property type="molecule type" value="Genomic_DNA"/>
</dbReference>
<organism evidence="1 2">
    <name type="scientific">Actinokineospora bangkokensis</name>
    <dbReference type="NCBI Taxonomy" id="1193682"/>
    <lineage>
        <taxon>Bacteria</taxon>
        <taxon>Bacillati</taxon>
        <taxon>Actinomycetota</taxon>
        <taxon>Actinomycetes</taxon>
        <taxon>Pseudonocardiales</taxon>
        <taxon>Pseudonocardiaceae</taxon>
        <taxon>Actinokineospora</taxon>
    </lineage>
</organism>
<comment type="caution">
    <text evidence="1">The sequence shown here is derived from an EMBL/GenBank/DDBJ whole genome shotgun (WGS) entry which is preliminary data.</text>
</comment>
<reference evidence="1 2" key="1">
    <citation type="submission" date="2016-10" db="EMBL/GenBank/DDBJ databases">
        <title>The Draft Genome Sequence of Actinokineospora bangkokensis 44EHWT reveals the biosynthetic pathway of antifungal compounds Thailandins with unusual extender unit butylmalonyl-CoA.</title>
        <authorList>
            <person name="Greule A."/>
            <person name="Intra B."/>
            <person name="Flemming S."/>
            <person name="Rommel M.G."/>
            <person name="Panbangred W."/>
            <person name="Bechthold A."/>
        </authorList>
    </citation>
    <scope>NUCLEOTIDE SEQUENCE [LARGE SCALE GENOMIC DNA]</scope>
    <source>
        <strain evidence="1 2">44EHW</strain>
    </source>
</reference>
<name>A0A1Q9LDY7_9PSEU</name>
<protein>
    <submittedName>
        <fullName evidence="1">Uncharacterized protein</fullName>
    </submittedName>
</protein>
<evidence type="ECO:0000313" key="2">
    <source>
        <dbReference type="Proteomes" id="UP000186040"/>
    </source>
</evidence>